<protein>
    <recommendedName>
        <fullName evidence="3">Glycosyltransferase family 1 protein</fullName>
    </recommendedName>
</protein>
<dbReference type="SUPFAM" id="SSF53756">
    <property type="entry name" value="UDP-Glycosyltransferase/glycogen phosphorylase"/>
    <property type="match status" value="1"/>
</dbReference>
<dbReference type="Proteomes" id="UP001243757">
    <property type="component" value="Unassembled WGS sequence"/>
</dbReference>
<dbReference type="InterPro" id="IPR038577">
    <property type="entry name" value="GT10-like_C_sf"/>
</dbReference>
<sequence length="335" mass="38409">MPLSYRALQPLFAATVESVARPDQADLYLFAHSLDVEQAPRALVEDWRRRRRPVVILSEEPFWDTIWGRRPLARQRWIDTGYGRLPVIQINHQTSAVFAFDRIPYYLLTNHRFASTYAARFARNAERSAADWRALFEARQIDLSFMFERRPEPHHAVAWPEAGLRGLCSWRTELAEACTVGRVERLGRSWQGGPSRFELENWYLDKMIRMDGRARIVGAIENTHQPQYITEKIFDAFANGALPLYVAGPGHRLREFGLPEPSWLNLWGLSPAGAADRIAGQRWTRELFEAYAEAQHRLAALFCDPALWVAERTRLADALQRELQAVLETAAPATG</sequence>
<gene>
    <name evidence="1" type="ORF">QO033_24895</name>
</gene>
<proteinExistence type="predicted"/>
<accession>A0ABT7F8K0</accession>
<evidence type="ECO:0008006" key="3">
    <source>
        <dbReference type="Google" id="ProtNLM"/>
    </source>
</evidence>
<organism evidence="1 2">
    <name type="scientific">Pseudodonghicola flavimaris</name>
    <dbReference type="NCBI Taxonomy" id="3050036"/>
    <lineage>
        <taxon>Bacteria</taxon>
        <taxon>Pseudomonadati</taxon>
        <taxon>Pseudomonadota</taxon>
        <taxon>Alphaproteobacteria</taxon>
        <taxon>Rhodobacterales</taxon>
        <taxon>Paracoccaceae</taxon>
        <taxon>Pseudodonghicola</taxon>
    </lineage>
</organism>
<reference evidence="1 2" key="1">
    <citation type="submission" date="2023-05" db="EMBL/GenBank/DDBJ databases">
        <title>Pseudodonghicola sp. nov.</title>
        <authorList>
            <person name="Huang J."/>
        </authorList>
    </citation>
    <scope>NUCLEOTIDE SEQUENCE [LARGE SCALE GENOMIC DNA]</scope>
    <source>
        <strain evidence="1 2">IC7</strain>
    </source>
</reference>
<evidence type="ECO:0000313" key="2">
    <source>
        <dbReference type="Proteomes" id="UP001243757"/>
    </source>
</evidence>
<dbReference type="Gene3D" id="3.40.50.11660">
    <property type="entry name" value="Glycosyl transferase family 10, C-terminal domain"/>
    <property type="match status" value="1"/>
</dbReference>
<keyword evidence="2" id="KW-1185">Reference proteome</keyword>
<evidence type="ECO:0000313" key="1">
    <source>
        <dbReference type="EMBL" id="MDK3020927.1"/>
    </source>
</evidence>
<dbReference type="EMBL" id="JASNJD010000040">
    <property type="protein sequence ID" value="MDK3020927.1"/>
    <property type="molecule type" value="Genomic_DNA"/>
</dbReference>
<comment type="caution">
    <text evidence="1">The sequence shown here is derived from an EMBL/GenBank/DDBJ whole genome shotgun (WGS) entry which is preliminary data.</text>
</comment>
<name>A0ABT7F8K0_9RHOB</name>